<evidence type="ECO:0000313" key="2">
    <source>
        <dbReference type="EMBL" id="PYE80733.1"/>
    </source>
</evidence>
<evidence type="ECO:0000313" key="3">
    <source>
        <dbReference type="Proteomes" id="UP000248054"/>
    </source>
</evidence>
<feature type="compositionally biased region" description="Polar residues" evidence="1">
    <location>
        <begin position="167"/>
        <end position="180"/>
    </location>
</feature>
<accession>A0A2V4XHM0</accession>
<gene>
    <name evidence="2" type="ORF">DFQ11_104100</name>
</gene>
<evidence type="ECO:0000256" key="1">
    <source>
        <dbReference type="SAM" id="MobiDB-lite"/>
    </source>
</evidence>
<protein>
    <submittedName>
        <fullName evidence="2">Uncharacterized protein</fullName>
    </submittedName>
</protein>
<comment type="caution">
    <text evidence="2">The sequence shown here is derived from an EMBL/GenBank/DDBJ whole genome shotgun (WGS) entry which is preliminary data.</text>
</comment>
<name>A0A2V4XHM0_9FLAO</name>
<dbReference type="OrthoDB" id="1417838at2"/>
<organism evidence="2 3">
    <name type="scientific">Winogradskyella epiphytica</name>
    <dbReference type="NCBI Taxonomy" id="262005"/>
    <lineage>
        <taxon>Bacteria</taxon>
        <taxon>Pseudomonadati</taxon>
        <taxon>Bacteroidota</taxon>
        <taxon>Flavobacteriia</taxon>
        <taxon>Flavobacteriales</taxon>
        <taxon>Flavobacteriaceae</taxon>
        <taxon>Winogradskyella</taxon>
    </lineage>
</organism>
<reference evidence="2 3" key="1">
    <citation type="submission" date="2018-06" db="EMBL/GenBank/DDBJ databases">
        <title>Genomic Encyclopedia of Type Strains, Phase III (KMG-III): the genomes of soil and plant-associated and newly described type strains.</title>
        <authorList>
            <person name="Whitman W."/>
        </authorList>
    </citation>
    <scope>NUCLEOTIDE SEQUENCE [LARGE SCALE GENOMIC DNA]</scope>
    <source>
        <strain evidence="2 3">CECT 7945</strain>
    </source>
</reference>
<keyword evidence="3" id="KW-1185">Reference proteome</keyword>
<feature type="region of interest" description="Disordered" evidence="1">
    <location>
        <begin position="147"/>
        <end position="181"/>
    </location>
</feature>
<proteinExistence type="predicted"/>
<dbReference type="EMBL" id="QJTD01000004">
    <property type="protein sequence ID" value="PYE80733.1"/>
    <property type="molecule type" value="Genomic_DNA"/>
</dbReference>
<dbReference type="RefSeq" id="WP_110475867.1">
    <property type="nucleotide sequence ID" value="NZ_BMWQ01000004.1"/>
</dbReference>
<dbReference type="AlphaFoldDB" id="A0A2V4XHM0"/>
<dbReference type="Proteomes" id="UP000248054">
    <property type="component" value="Unassembled WGS sequence"/>
</dbReference>
<sequence>MKLIHTIVFFLLTSFIYGQKSTLFQNINFRADELKHYLNTSEDRIILRCERDIFEVVIYNDDFERVINVEGSEVQIPISDVPVGRYVVEVALSDKLIVITLVRHEPLEAAKTKPLSINADPVTTRISPKKDVIDSVMAAESIVREINKSNTQMAGKGDSSETEVLKSGNQRSNPNNSTLLDSPKELVKKPIKAYWIHYQSNNGTRSEKVQRLGDQQLVDRLIKKIEIDMKTETGRLNKLSIWEVYDPPAFITHKRFHKKNYTEIPSESFNIKPYYQK</sequence>